<protein>
    <submittedName>
        <fullName evidence="1">Uncharacterized protein</fullName>
    </submittedName>
</protein>
<dbReference type="Proteomes" id="UP001153332">
    <property type="component" value="Unassembled WGS sequence"/>
</dbReference>
<comment type="caution">
    <text evidence="1">The sequence shown here is derived from an EMBL/GenBank/DDBJ whole genome shotgun (WGS) entry which is preliminary data.</text>
</comment>
<dbReference type="EMBL" id="JAPUUL010000040">
    <property type="protein sequence ID" value="KAJ8133150.1"/>
    <property type="molecule type" value="Genomic_DNA"/>
</dbReference>
<evidence type="ECO:0000313" key="1">
    <source>
        <dbReference type="EMBL" id="KAJ8133150.1"/>
    </source>
</evidence>
<proteinExistence type="predicted"/>
<accession>A0ACC2K0F6</accession>
<sequence length="740" mass="80326">METGADSRQMPRPEAGRHPGTKESTPKKKPALRRRKTPIFLLILYLPTLIAPWVLLVITARGAGGSYASNSAAVTAARVLNSFNGLLAIPVISALLAYGAVVYAMRRKQSQQLNAQQLFALADRGWSNIPLLWHSGSTGKSSSFLWLAALLVLLGAILQPLMTGLVSFEPIAMRTSQDNIRKIGYIGNRVNQVGFDPEPADMPLLQRDVVLRDVLGRLMTITDFEPEPNMWPLNAMSTILDGNPVYGRSLFSYAPTSTVRDNPGFYVTAVDSGLDTGVFLEHALRLNTSISCEWIEKSAFPSPCPGPNPFVTHVARPQLELSVCAPGNTTQFPFTPSRNRQDITEELFIDLVVSPQINFLSEANNFTLHCTASTSRGYFELPNEQNGHYPGPLLDKWPSPQYIWNKTSDYRGLDAYRERPTEEDSTYSQSEGFLDGAVSHSAGHPFDGPDSEYASTPGPLMVSAEVLFGNYSFVQLLADNATAMTPVQAYAAVCEHGSIPLSQPAGLFVPSYAAPLSRCYDAANNIRGSLSNSSRPTSDTLDTYLTSILASHIGMFNNTAVAEYAFKISTYLANRAILVNTASQERTTGARPIYYSSGSILLRPIVNTPTLVVITILIGLQLLGLVLLTRFIYSVPTWTSTIDALAMTQIGKALPVTNWPPIGKLTPRDEKQLDKIDGLIGVDEGKGEGGDRIGEVIEKNASVNDDVSDPDSVGDMSQVHLALGGKGLITGETVGKLNRL</sequence>
<gene>
    <name evidence="1" type="ORF">O1611_g471</name>
</gene>
<reference evidence="1" key="1">
    <citation type="submission" date="2022-12" db="EMBL/GenBank/DDBJ databases">
        <title>Genome Sequence of Lasiodiplodia mahajangana.</title>
        <authorList>
            <person name="Buettner E."/>
        </authorList>
    </citation>
    <scope>NUCLEOTIDE SEQUENCE</scope>
    <source>
        <strain evidence="1">VT137</strain>
    </source>
</reference>
<organism evidence="1 2">
    <name type="scientific">Lasiodiplodia mahajangana</name>
    <dbReference type="NCBI Taxonomy" id="1108764"/>
    <lineage>
        <taxon>Eukaryota</taxon>
        <taxon>Fungi</taxon>
        <taxon>Dikarya</taxon>
        <taxon>Ascomycota</taxon>
        <taxon>Pezizomycotina</taxon>
        <taxon>Dothideomycetes</taxon>
        <taxon>Dothideomycetes incertae sedis</taxon>
        <taxon>Botryosphaeriales</taxon>
        <taxon>Botryosphaeriaceae</taxon>
        <taxon>Lasiodiplodia</taxon>
    </lineage>
</organism>
<keyword evidence="2" id="KW-1185">Reference proteome</keyword>
<name>A0ACC2K0F6_9PEZI</name>
<evidence type="ECO:0000313" key="2">
    <source>
        <dbReference type="Proteomes" id="UP001153332"/>
    </source>
</evidence>